<dbReference type="InterPro" id="IPR015590">
    <property type="entry name" value="Aldehyde_DH_dom"/>
</dbReference>
<organism evidence="3 4">
    <name type="scientific">Atta colombica</name>
    <dbReference type="NCBI Taxonomy" id="520822"/>
    <lineage>
        <taxon>Eukaryota</taxon>
        <taxon>Metazoa</taxon>
        <taxon>Ecdysozoa</taxon>
        <taxon>Arthropoda</taxon>
        <taxon>Hexapoda</taxon>
        <taxon>Insecta</taxon>
        <taxon>Pterygota</taxon>
        <taxon>Neoptera</taxon>
        <taxon>Endopterygota</taxon>
        <taxon>Hymenoptera</taxon>
        <taxon>Apocrita</taxon>
        <taxon>Aculeata</taxon>
        <taxon>Formicoidea</taxon>
        <taxon>Formicidae</taxon>
        <taxon>Myrmicinae</taxon>
        <taxon>Atta</taxon>
    </lineage>
</organism>
<keyword evidence="1" id="KW-0812">Transmembrane</keyword>
<gene>
    <name evidence="3" type="ORF">ALC53_14231</name>
</gene>
<dbReference type="SUPFAM" id="SSF53720">
    <property type="entry name" value="ALDH-like"/>
    <property type="match status" value="1"/>
</dbReference>
<protein>
    <recommendedName>
        <fullName evidence="2">Aldehyde dehydrogenase domain-containing protein</fullName>
    </recommendedName>
</protein>
<keyword evidence="4" id="KW-1185">Reference proteome</keyword>
<evidence type="ECO:0000259" key="2">
    <source>
        <dbReference type="Pfam" id="PF00171"/>
    </source>
</evidence>
<feature type="domain" description="Aldehyde dehydrogenase" evidence="2">
    <location>
        <begin position="296"/>
        <end position="343"/>
    </location>
</feature>
<evidence type="ECO:0000313" key="3">
    <source>
        <dbReference type="EMBL" id="KYM75323.1"/>
    </source>
</evidence>
<keyword evidence="1" id="KW-1133">Transmembrane helix</keyword>
<dbReference type="Pfam" id="PF00171">
    <property type="entry name" value="Aldedh"/>
    <property type="match status" value="1"/>
</dbReference>
<dbReference type="Proteomes" id="UP000078540">
    <property type="component" value="Unassembled WGS sequence"/>
</dbReference>
<dbReference type="EMBL" id="KQ976746">
    <property type="protein sequence ID" value="KYM75323.1"/>
    <property type="molecule type" value="Genomic_DNA"/>
</dbReference>
<evidence type="ECO:0000313" key="4">
    <source>
        <dbReference type="Proteomes" id="UP000078540"/>
    </source>
</evidence>
<name>A0A195ASY0_9HYME</name>
<dbReference type="STRING" id="520822.A0A195ASY0"/>
<dbReference type="Gene3D" id="3.40.605.10">
    <property type="entry name" value="Aldehyde Dehydrogenase, Chain A, domain 1"/>
    <property type="match status" value="1"/>
</dbReference>
<accession>A0A195ASY0</accession>
<reference evidence="3 4" key="1">
    <citation type="submission" date="2015-09" db="EMBL/GenBank/DDBJ databases">
        <title>Atta colombica WGS genome.</title>
        <authorList>
            <person name="Nygaard S."/>
            <person name="Hu H."/>
            <person name="Boomsma J."/>
            <person name="Zhang G."/>
        </authorList>
    </citation>
    <scope>NUCLEOTIDE SEQUENCE [LARGE SCALE GENOMIC DNA]</scope>
    <source>
        <strain evidence="3">Treedump-2</strain>
        <tissue evidence="3">Whole body</tissue>
    </source>
</reference>
<dbReference type="AlphaFoldDB" id="A0A195ASY0"/>
<evidence type="ECO:0000256" key="1">
    <source>
        <dbReference type="SAM" id="Phobius"/>
    </source>
</evidence>
<dbReference type="InterPro" id="IPR016162">
    <property type="entry name" value="Ald_DH_N"/>
</dbReference>
<dbReference type="InterPro" id="IPR016161">
    <property type="entry name" value="Ald_DH/histidinol_DH"/>
</dbReference>
<sequence length="471" mass="55274">EALNKISTLDENLKFKNNNNFSDRYFQTASIIEKNLSLFKSVCNHVDIITTLLDHLYANGLKLMFDSEFDTYDYILVIIQLYTYIDMLINVNLLLYSSYYFYKITYDKMKHYCTTEMIVFEDSDLYAIFTYLKIKPCFLLQIKKIFIQESVKQKFLWLLEKNFKHFLFVELPIFIFHSRNELFTNCKDSLLHFNMVSIWSEDSTFAKTLAMKLQKDFIFINTYLEFGIGIKLPFQKTIFRCFRTFLYLNNESIQPEDEDKINLNTYTNSVYNHFYNGTWQKPVSDTYWIHNDNIYAHATRVDINRATDSALEAFKSWSNLSINSRKEILNNLAHTLKYNGKYLLAKTILKCLTLINKVYRNILICRDERLELITINAPGGVTPIYHTDEIALFSYLTISLYFGNCVLVIHSKNSCNIIPYLNMFSTAEVPPGVINLISHKNIPYSAQILNPPLSQQLMEVTIPKNIILPLK</sequence>
<dbReference type="GO" id="GO:0016491">
    <property type="term" value="F:oxidoreductase activity"/>
    <property type="evidence" value="ECO:0007669"/>
    <property type="project" value="InterPro"/>
</dbReference>
<proteinExistence type="predicted"/>
<feature type="non-terminal residue" evidence="3">
    <location>
        <position position="1"/>
    </location>
</feature>
<feature type="transmembrane region" description="Helical" evidence="1">
    <location>
        <begin position="74"/>
        <end position="102"/>
    </location>
</feature>
<keyword evidence="1" id="KW-0472">Membrane</keyword>